<evidence type="ECO:0000313" key="2">
    <source>
        <dbReference type="EMBL" id="GGF49053.1"/>
    </source>
</evidence>
<evidence type="ECO:0000259" key="1">
    <source>
        <dbReference type="PROSITE" id="PS50910"/>
    </source>
</evidence>
<name>A0ABQ1VCV5_9BACT</name>
<gene>
    <name evidence="2" type="ORF">GCM10011339_42090</name>
</gene>
<comment type="caution">
    <text evidence="2">The sequence shown here is derived from an EMBL/GenBank/DDBJ whole genome shotgun (WGS) entry which is preliminary data.</text>
</comment>
<organism evidence="2 3">
    <name type="scientific">Echinicola rosea</name>
    <dbReference type="NCBI Taxonomy" id="1807691"/>
    <lineage>
        <taxon>Bacteria</taxon>
        <taxon>Pseudomonadati</taxon>
        <taxon>Bacteroidota</taxon>
        <taxon>Cytophagia</taxon>
        <taxon>Cytophagales</taxon>
        <taxon>Cyclobacteriaceae</taxon>
        <taxon>Echinicola</taxon>
    </lineage>
</organism>
<evidence type="ECO:0000313" key="3">
    <source>
        <dbReference type="Proteomes" id="UP000647339"/>
    </source>
</evidence>
<feature type="domain" description="HEPN" evidence="1">
    <location>
        <begin position="208"/>
        <end position="321"/>
    </location>
</feature>
<dbReference type="SMART" id="SM00748">
    <property type="entry name" value="HEPN"/>
    <property type="match status" value="1"/>
</dbReference>
<dbReference type="Pfam" id="PF05168">
    <property type="entry name" value="HEPN"/>
    <property type="match status" value="1"/>
</dbReference>
<dbReference type="Proteomes" id="UP000647339">
    <property type="component" value="Unassembled WGS sequence"/>
</dbReference>
<dbReference type="RefSeq" id="WP_137403719.1">
    <property type="nucleotide sequence ID" value="NZ_BMIU01000031.1"/>
</dbReference>
<sequence>MTATKELFSSPTNLEASKAKLWELFKHWTTSPYRSADKQEDKDMVDFYESLCTFLEERVITDEKGAGHANTVYSQDLDEYFVHLVIAIKIILGPDRIYLFDLPALDESEEINRKEVYVLLPSVNSQTMETYKGLLGFLALGKDELCIHPINRSYLKQELMDGNLFFHYYLNEDRLIYQKDGSMELPIMEKEVKARALGEARERILAGWEIGNAFWEHVQIERKKKDWTLSVYFIHQALELWLRSLVHCWENYVKKTHEIRVLIRQCWKYIPELATVFPQDSPDEVKLLKTLEDAYCKARYQITFVVKEEIATKLFHRAECIHKLCKAHHEKSLQPIFEQF</sequence>
<proteinExistence type="predicted"/>
<dbReference type="SUPFAM" id="SSF81593">
    <property type="entry name" value="Nucleotidyltransferase substrate binding subunit/domain"/>
    <property type="match status" value="1"/>
</dbReference>
<dbReference type="EMBL" id="BMIU01000031">
    <property type="protein sequence ID" value="GGF49053.1"/>
    <property type="molecule type" value="Genomic_DNA"/>
</dbReference>
<dbReference type="Gene3D" id="1.20.120.330">
    <property type="entry name" value="Nucleotidyltransferases domain 2"/>
    <property type="match status" value="1"/>
</dbReference>
<dbReference type="InterPro" id="IPR007842">
    <property type="entry name" value="HEPN_dom"/>
</dbReference>
<accession>A0ABQ1VCV5</accession>
<protein>
    <recommendedName>
        <fullName evidence="1">HEPN domain-containing protein</fullName>
    </recommendedName>
</protein>
<reference evidence="3" key="1">
    <citation type="journal article" date="2019" name="Int. J. Syst. Evol. Microbiol.">
        <title>The Global Catalogue of Microorganisms (GCM) 10K type strain sequencing project: providing services to taxonomists for standard genome sequencing and annotation.</title>
        <authorList>
            <consortium name="The Broad Institute Genomics Platform"/>
            <consortium name="The Broad Institute Genome Sequencing Center for Infectious Disease"/>
            <person name="Wu L."/>
            <person name="Ma J."/>
        </authorList>
    </citation>
    <scope>NUCLEOTIDE SEQUENCE [LARGE SCALE GENOMIC DNA]</scope>
    <source>
        <strain evidence="3">CGMCC 1.15407</strain>
    </source>
</reference>
<dbReference type="PROSITE" id="PS50910">
    <property type="entry name" value="HEPN"/>
    <property type="match status" value="1"/>
</dbReference>
<keyword evidence="3" id="KW-1185">Reference proteome</keyword>